<dbReference type="AlphaFoldDB" id="A5GFC5"/>
<evidence type="ECO:0000313" key="3">
    <source>
        <dbReference type="Proteomes" id="UP000006695"/>
    </source>
</evidence>
<keyword evidence="3" id="KW-1185">Reference proteome</keyword>
<name>A5GFC5_GEOUR</name>
<gene>
    <name evidence="2" type="ordered locus">Gura_1940</name>
</gene>
<sequence length="214" mass="23263">MHYLIPLLIQVLLLVATQAAAVEVTSLAECTTKVFDEINSTRKWSGKSPAGCTAEVAVEKRTDGVFVTAWATEPAAGGWVRIAFSAAANYAEMAAKKELAKVNRDVMARAERLERCLYSIRTVNDPRECSSQATRSYLVGEETGTEDDRLIWLNDNGRYTVVEYAFGDTEETPTPPADLFEGNPLPPGVTIELYRKVDATVNGEKVVSAVGLSG</sequence>
<keyword evidence="1" id="KW-0732">Signal</keyword>
<dbReference type="OrthoDB" id="5394991at2"/>
<feature type="signal peptide" evidence="1">
    <location>
        <begin position="1"/>
        <end position="21"/>
    </location>
</feature>
<dbReference type="HOGENOM" id="CLU_1313942_0_0_7"/>
<feature type="chain" id="PRO_5002683567" evidence="1">
    <location>
        <begin position="22"/>
        <end position="214"/>
    </location>
</feature>
<protein>
    <submittedName>
        <fullName evidence="2">Uncharacterized protein</fullName>
    </submittedName>
</protein>
<evidence type="ECO:0000313" key="2">
    <source>
        <dbReference type="EMBL" id="ABQ26130.1"/>
    </source>
</evidence>
<dbReference type="EMBL" id="CP000698">
    <property type="protein sequence ID" value="ABQ26130.1"/>
    <property type="molecule type" value="Genomic_DNA"/>
</dbReference>
<dbReference type="Proteomes" id="UP000006695">
    <property type="component" value="Chromosome"/>
</dbReference>
<dbReference type="KEGG" id="gur:Gura_1940"/>
<proteinExistence type="predicted"/>
<reference evidence="2 3" key="1">
    <citation type="submission" date="2007-05" db="EMBL/GenBank/DDBJ databases">
        <title>Complete sequence of Geobacter uraniireducens Rf4.</title>
        <authorList>
            <consortium name="US DOE Joint Genome Institute"/>
            <person name="Copeland A."/>
            <person name="Lucas S."/>
            <person name="Lapidus A."/>
            <person name="Barry K."/>
            <person name="Detter J.C."/>
            <person name="Glavina del Rio T."/>
            <person name="Hammon N."/>
            <person name="Israni S."/>
            <person name="Dalin E."/>
            <person name="Tice H."/>
            <person name="Pitluck S."/>
            <person name="Chertkov O."/>
            <person name="Brettin T."/>
            <person name="Bruce D."/>
            <person name="Han C."/>
            <person name="Schmutz J."/>
            <person name="Larimer F."/>
            <person name="Land M."/>
            <person name="Hauser L."/>
            <person name="Kyrpides N."/>
            <person name="Mikhailova N."/>
            <person name="Shelobolina E."/>
            <person name="Aklujkar M."/>
            <person name="Lovley D."/>
            <person name="Richardson P."/>
        </authorList>
    </citation>
    <scope>NUCLEOTIDE SEQUENCE [LARGE SCALE GENOMIC DNA]</scope>
    <source>
        <strain evidence="2 3">Rf4</strain>
    </source>
</reference>
<organism evidence="2 3">
    <name type="scientific">Geotalea uraniireducens (strain Rf4)</name>
    <name type="common">Geobacter uraniireducens</name>
    <dbReference type="NCBI Taxonomy" id="351605"/>
    <lineage>
        <taxon>Bacteria</taxon>
        <taxon>Pseudomonadati</taxon>
        <taxon>Thermodesulfobacteriota</taxon>
        <taxon>Desulfuromonadia</taxon>
        <taxon>Geobacterales</taxon>
        <taxon>Geobacteraceae</taxon>
        <taxon>Geotalea</taxon>
    </lineage>
</organism>
<dbReference type="RefSeq" id="WP_011938833.1">
    <property type="nucleotide sequence ID" value="NC_009483.1"/>
</dbReference>
<accession>A5GFC5</accession>
<evidence type="ECO:0000256" key="1">
    <source>
        <dbReference type="SAM" id="SignalP"/>
    </source>
</evidence>